<dbReference type="GO" id="GO:0009982">
    <property type="term" value="F:pseudouridine synthase activity"/>
    <property type="evidence" value="ECO:0007669"/>
    <property type="project" value="InterPro"/>
</dbReference>
<keyword evidence="3" id="KW-0413">Isomerase</keyword>
<proteinExistence type="inferred from homology"/>
<dbReference type="GO" id="GO:0003723">
    <property type="term" value="F:RNA binding"/>
    <property type="evidence" value="ECO:0007669"/>
    <property type="project" value="InterPro"/>
</dbReference>
<keyword evidence="2" id="KW-0819">tRNA processing</keyword>
<dbReference type="PANTHER" id="PTHR11142">
    <property type="entry name" value="PSEUDOURIDYLATE SYNTHASE"/>
    <property type="match status" value="1"/>
</dbReference>
<reference evidence="5" key="1">
    <citation type="journal article" date="2014" name="PLoS ONE">
        <title>Transcriptome-Based Identification of ABC Transporters in the Western Tarnished Plant Bug Lygus hesperus.</title>
        <authorList>
            <person name="Hull J.J."/>
            <person name="Chaney K."/>
            <person name="Geib S.M."/>
            <person name="Fabrick J.A."/>
            <person name="Brent C.S."/>
            <person name="Walsh D."/>
            <person name="Lavine L.C."/>
        </authorList>
    </citation>
    <scope>NUCLEOTIDE SEQUENCE</scope>
</reference>
<evidence type="ECO:0000256" key="2">
    <source>
        <dbReference type="ARBA" id="ARBA00022694"/>
    </source>
</evidence>
<dbReference type="PANTHER" id="PTHR11142:SF4">
    <property type="entry name" value="PSEUDOURIDYLATE SYNTHASE 1 HOMOLOG"/>
    <property type="match status" value="1"/>
</dbReference>
<evidence type="ECO:0000256" key="3">
    <source>
        <dbReference type="ARBA" id="ARBA00023235"/>
    </source>
</evidence>
<dbReference type="GO" id="GO:0031119">
    <property type="term" value="P:tRNA pseudouridine synthesis"/>
    <property type="evidence" value="ECO:0007669"/>
    <property type="project" value="UniProtKB-ARBA"/>
</dbReference>
<name>A0A0A9YAF3_LYGHE</name>
<dbReference type="InterPro" id="IPR020103">
    <property type="entry name" value="PsdUridine_synth_cat_dom_sf"/>
</dbReference>
<dbReference type="FunFam" id="3.30.70.580:FF:000002">
    <property type="entry name" value="tRNA pseudouridine synthase"/>
    <property type="match status" value="1"/>
</dbReference>
<dbReference type="GO" id="GO:0005634">
    <property type="term" value="C:nucleus"/>
    <property type="evidence" value="ECO:0007669"/>
    <property type="project" value="TreeGrafter"/>
</dbReference>
<sequence length="176" mass="19734">MVDTESKQRKIKFALLVGYNGSGYRGLQINGEERTLEKELKDAIFRAGFISRDNQVDLHKIGWSRAARTDKGVHAAGNIIAAKFQVSPSELCDNFVNIVRCVNAQLPPQIRVLHLTRVTGSFDAKHFASSRTYEYVIPSFAFATLAEYPSGLEQAMLERWNECVDGALEVCELPRQ</sequence>
<evidence type="ECO:0000313" key="5">
    <source>
        <dbReference type="EMBL" id="JAG29139.1"/>
    </source>
</evidence>
<protein>
    <submittedName>
        <fullName evidence="5">tRNA pseudouridine synthase 1</fullName>
    </submittedName>
</protein>
<gene>
    <name evidence="5" type="primary">PUS1</name>
    <name evidence="5" type="ORF">CM83_5569</name>
</gene>
<dbReference type="SUPFAM" id="SSF55120">
    <property type="entry name" value="Pseudouridine synthase"/>
    <property type="match status" value="1"/>
</dbReference>
<accession>A0A0A9YAF3</accession>
<dbReference type="AlphaFoldDB" id="A0A0A9YAF3"/>
<organism evidence="5">
    <name type="scientific">Lygus hesperus</name>
    <name type="common">Western plant bug</name>
    <dbReference type="NCBI Taxonomy" id="30085"/>
    <lineage>
        <taxon>Eukaryota</taxon>
        <taxon>Metazoa</taxon>
        <taxon>Ecdysozoa</taxon>
        <taxon>Arthropoda</taxon>
        <taxon>Hexapoda</taxon>
        <taxon>Insecta</taxon>
        <taxon>Pterygota</taxon>
        <taxon>Neoptera</taxon>
        <taxon>Paraneoptera</taxon>
        <taxon>Hemiptera</taxon>
        <taxon>Heteroptera</taxon>
        <taxon>Panheteroptera</taxon>
        <taxon>Cimicomorpha</taxon>
        <taxon>Miridae</taxon>
        <taxon>Mirini</taxon>
        <taxon>Lygus</taxon>
    </lineage>
</organism>
<evidence type="ECO:0000256" key="1">
    <source>
        <dbReference type="ARBA" id="ARBA00009375"/>
    </source>
</evidence>
<evidence type="ECO:0000256" key="4">
    <source>
        <dbReference type="ARBA" id="ARBA00036943"/>
    </source>
</evidence>
<dbReference type="EMBL" id="GBHO01014465">
    <property type="protein sequence ID" value="JAG29139.1"/>
    <property type="molecule type" value="Transcribed_RNA"/>
</dbReference>
<dbReference type="GO" id="GO:1990481">
    <property type="term" value="P:mRNA pseudouridine synthesis"/>
    <property type="evidence" value="ECO:0007669"/>
    <property type="project" value="TreeGrafter"/>
</dbReference>
<dbReference type="Gene3D" id="3.30.70.580">
    <property type="entry name" value="Pseudouridine synthase I, catalytic domain, N-terminal subdomain"/>
    <property type="match status" value="1"/>
</dbReference>
<reference evidence="5" key="2">
    <citation type="submission" date="2014-07" db="EMBL/GenBank/DDBJ databases">
        <authorList>
            <person name="Hull J."/>
        </authorList>
    </citation>
    <scope>NUCLEOTIDE SEQUENCE</scope>
</reference>
<comment type="similarity">
    <text evidence="1">Belongs to the tRNA pseudouridine synthase TruA family.</text>
</comment>
<dbReference type="InterPro" id="IPR020094">
    <property type="entry name" value="TruA/RsuA/RluB/E/F_N"/>
</dbReference>
<dbReference type="InterPro" id="IPR001406">
    <property type="entry name" value="PsdUridine_synth_TruA"/>
</dbReference>
<comment type="catalytic activity">
    <reaction evidence="4">
        <text>a uridine in tRNA = a pseudouridine in tRNA</text>
        <dbReference type="Rhea" id="RHEA:54572"/>
        <dbReference type="Rhea" id="RHEA-COMP:13339"/>
        <dbReference type="Rhea" id="RHEA-COMP:13934"/>
        <dbReference type="ChEBI" id="CHEBI:65314"/>
        <dbReference type="ChEBI" id="CHEBI:65315"/>
    </reaction>
</comment>